<dbReference type="InterPro" id="IPR029044">
    <property type="entry name" value="Nucleotide-diphossugar_trans"/>
</dbReference>
<feature type="domain" description="MobA-like NTP transferase" evidence="9">
    <location>
        <begin position="5"/>
        <end position="162"/>
    </location>
</feature>
<evidence type="ECO:0000256" key="3">
    <source>
        <dbReference type="ARBA" id="ARBA00022723"/>
    </source>
</evidence>
<evidence type="ECO:0000313" key="11">
    <source>
        <dbReference type="Proteomes" id="UP001164653"/>
    </source>
</evidence>
<dbReference type="Pfam" id="PF12804">
    <property type="entry name" value="NTP_transf_3"/>
    <property type="match status" value="1"/>
</dbReference>
<accession>A0A9E8N4H4</accession>
<comment type="caution">
    <text evidence="8">Lacks conserved residue(s) required for the propagation of feature annotation.</text>
</comment>
<evidence type="ECO:0000256" key="5">
    <source>
        <dbReference type="ARBA" id="ARBA00022842"/>
    </source>
</evidence>
<evidence type="ECO:0000313" key="10">
    <source>
        <dbReference type="EMBL" id="WAC09575.1"/>
    </source>
</evidence>
<keyword evidence="1 8" id="KW-0963">Cytoplasm</keyword>
<evidence type="ECO:0000256" key="7">
    <source>
        <dbReference type="ARBA" id="ARBA00023150"/>
    </source>
</evidence>
<dbReference type="KEGG" id="dpf:ON006_17630"/>
<feature type="binding site" evidence="8">
    <location>
        <begin position="8"/>
        <end position="10"/>
    </location>
    <ligand>
        <name>GTP</name>
        <dbReference type="ChEBI" id="CHEBI:37565"/>
    </ligand>
</feature>
<evidence type="ECO:0000256" key="6">
    <source>
        <dbReference type="ARBA" id="ARBA00023134"/>
    </source>
</evidence>
<keyword evidence="3 8" id="KW-0479">Metal-binding</keyword>
<dbReference type="GO" id="GO:0061603">
    <property type="term" value="F:molybdenum cofactor guanylyltransferase activity"/>
    <property type="evidence" value="ECO:0007669"/>
    <property type="project" value="UniProtKB-EC"/>
</dbReference>
<proteinExistence type="inferred from homology"/>
<dbReference type="HAMAP" id="MF_00316">
    <property type="entry name" value="MobA"/>
    <property type="match status" value="1"/>
</dbReference>
<comment type="subcellular location">
    <subcellularLocation>
        <location evidence="8">Cytoplasm</location>
    </subcellularLocation>
</comment>
<protein>
    <recommendedName>
        <fullName evidence="8">Probable molybdenum cofactor guanylyltransferase</fullName>
        <shortName evidence="8">MoCo guanylyltransferase</shortName>
        <ecNumber evidence="8">2.7.7.77</ecNumber>
    </recommendedName>
    <alternativeName>
        <fullName evidence="8">GTP:molybdopterin guanylyltransferase</fullName>
    </alternativeName>
    <alternativeName>
        <fullName evidence="8">Mo-MPT guanylyltransferase</fullName>
    </alternativeName>
    <alternativeName>
        <fullName evidence="8">Molybdopterin guanylyltransferase</fullName>
    </alternativeName>
    <alternativeName>
        <fullName evidence="8">Molybdopterin-guanine dinucleotide synthase</fullName>
        <shortName evidence="8">MGD synthase</shortName>
    </alternativeName>
</protein>
<comment type="cofactor">
    <cofactor evidence="8">
        <name>Mg(2+)</name>
        <dbReference type="ChEBI" id="CHEBI:18420"/>
    </cofactor>
</comment>
<dbReference type="EMBL" id="CP112998">
    <property type="protein sequence ID" value="WAC09575.1"/>
    <property type="molecule type" value="Genomic_DNA"/>
</dbReference>
<evidence type="ECO:0000259" key="9">
    <source>
        <dbReference type="Pfam" id="PF12804"/>
    </source>
</evidence>
<dbReference type="GO" id="GO:0005737">
    <property type="term" value="C:cytoplasm"/>
    <property type="evidence" value="ECO:0007669"/>
    <property type="project" value="UniProtKB-SubCell"/>
</dbReference>
<evidence type="ECO:0000256" key="1">
    <source>
        <dbReference type="ARBA" id="ARBA00022490"/>
    </source>
</evidence>
<dbReference type="PANTHER" id="PTHR19136">
    <property type="entry name" value="MOLYBDENUM COFACTOR GUANYLYLTRANSFERASE"/>
    <property type="match status" value="1"/>
</dbReference>
<evidence type="ECO:0000256" key="8">
    <source>
        <dbReference type="HAMAP-Rule" id="MF_00316"/>
    </source>
</evidence>
<comment type="catalytic activity">
    <reaction evidence="8">
        <text>Mo-molybdopterin + GTP + H(+) = Mo-molybdopterin guanine dinucleotide + diphosphate</text>
        <dbReference type="Rhea" id="RHEA:34243"/>
        <dbReference type="ChEBI" id="CHEBI:15378"/>
        <dbReference type="ChEBI" id="CHEBI:33019"/>
        <dbReference type="ChEBI" id="CHEBI:37565"/>
        <dbReference type="ChEBI" id="CHEBI:71302"/>
        <dbReference type="ChEBI" id="CHEBI:71310"/>
        <dbReference type="EC" id="2.7.7.77"/>
    </reaction>
</comment>
<comment type="function">
    <text evidence="8">Transfers a GMP moiety from GTP to Mo-molybdopterin (Mo-MPT) cofactor (Moco or molybdenum cofactor) to form Mo-molybdopterin guanine dinucleotide (Mo-MGD) cofactor.</text>
</comment>
<dbReference type="PANTHER" id="PTHR19136:SF81">
    <property type="entry name" value="MOLYBDENUM COFACTOR GUANYLYLTRANSFERASE"/>
    <property type="match status" value="1"/>
</dbReference>
<dbReference type="GO" id="GO:0006777">
    <property type="term" value="P:Mo-molybdopterin cofactor biosynthetic process"/>
    <property type="evidence" value="ECO:0007669"/>
    <property type="project" value="UniProtKB-KW"/>
</dbReference>
<keyword evidence="10" id="KW-0548">Nucleotidyltransferase</keyword>
<comment type="domain">
    <text evidence="8">The N-terminal domain determines nucleotide recognition and specific binding, while the C-terminal domain determines the specific binding to the target protein.</text>
</comment>
<keyword evidence="7 8" id="KW-0501">Molybdenum cofactor biosynthesis</keyword>
<dbReference type="CDD" id="cd02503">
    <property type="entry name" value="MobA"/>
    <property type="match status" value="1"/>
</dbReference>
<dbReference type="InterPro" id="IPR013482">
    <property type="entry name" value="Molybde_CF_guanTrfase"/>
</dbReference>
<keyword evidence="5 8" id="KW-0460">Magnesium</keyword>
<keyword evidence="4 8" id="KW-0547">Nucleotide-binding</keyword>
<dbReference type="AlphaFoldDB" id="A0A9E8N4H4"/>
<dbReference type="GO" id="GO:0046872">
    <property type="term" value="F:metal ion binding"/>
    <property type="evidence" value="ECO:0007669"/>
    <property type="project" value="UniProtKB-KW"/>
</dbReference>
<gene>
    <name evidence="8" type="primary">mobA</name>
    <name evidence="10" type="ORF">ON006_17630</name>
</gene>
<evidence type="ECO:0000256" key="4">
    <source>
        <dbReference type="ARBA" id="ARBA00022741"/>
    </source>
</evidence>
<dbReference type="GO" id="GO:0005525">
    <property type="term" value="F:GTP binding"/>
    <property type="evidence" value="ECO:0007669"/>
    <property type="project" value="UniProtKB-UniRule"/>
</dbReference>
<keyword evidence="6 8" id="KW-0342">GTP-binding</keyword>
<feature type="binding site" evidence="8">
    <location>
        <position position="20"/>
    </location>
    <ligand>
        <name>GTP</name>
        <dbReference type="ChEBI" id="CHEBI:37565"/>
    </ligand>
</feature>
<reference evidence="10" key="1">
    <citation type="submission" date="2022-11" db="EMBL/GenBank/DDBJ databases">
        <title>Dyadobacter pollutisoli sp. nov., isolated from plastic dumped soil.</title>
        <authorList>
            <person name="Kim J.M."/>
            <person name="Kim K.R."/>
            <person name="Lee J.K."/>
            <person name="Hao L."/>
            <person name="Jeon C.O."/>
        </authorList>
    </citation>
    <scope>NUCLEOTIDE SEQUENCE</scope>
    <source>
        <strain evidence="10">U1</strain>
    </source>
</reference>
<dbReference type="RefSeq" id="WP_244820691.1">
    <property type="nucleotide sequence ID" value="NZ_CP112998.1"/>
</dbReference>
<dbReference type="EC" id="2.7.7.77" evidence="8"/>
<keyword evidence="2 8" id="KW-0808">Transferase</keyword>
<sequence length="197" mass="22554">MDMYGLVICGGNSARMGTDKSTLVYYDKPQHDHLYDQLSLFCKKVIISCNQEQFVSLETSNEKMPDLAQYSGHGPISGILTAFDTFPEHDFLVAGCDYPFLSKDELKLFLAKTTRDSRAAAFYNQDNKYEPLLAWYSKDAGPLLKEHFNRNEFSLQHFLKKYGAEKYLPKPERVVTSVDTPEEFERVKAILANENNK</sequence>
<dbReference type="InterPro" id="IPR025877">
    <property type="entry name" value="MobA-like_NTP_Trfase"/>
</dbReference>
<dbReference type="Gene3D" id="3.90.550.10">
    <property type="entry name" value="Spore Coat Polysaccharide Biosynthesis Protein SpsA, Chain A"/>
    <property type="match status" value="1"/>
</dbReference>
<organism evidence="10 11">
    <name type="scientific">Dyadobacter pollutisoli</name>
    <dbReference type="NCBI Taxonomy" id="2910158"/>
    <lineage>
        <taxon>Bacteria</taxon>
        <taxon>Pseudomonadati</taxon>
        <taxon>Bacteroidota</taxon>
        <taxon>Cytophagia</taxon>
        <taxon>Cytophagales</taxon>
        <taxon>Spirosomataceae</taxon>
        <taxon>Dyadobacter</taxon>
    </lineage>
</organism>
<feature type="binding site" evidence="8">
    <location>
        <position position="97"/>
    </location>
    <ligand>
        <name>GTP</name>
        <dbReference type="ChEBI" id="CHEBI:37565"/>
    </ligand>
</feature>
<evidence type="ECO:0000256" key="2">
    <source>
        <dbReference type="ARBA" id="ARBA00022679"/>
    </source>
</evidence>
<keyword evidence="11" id="KW-1185">Reference proteome</keyword>
<name>A0A9E8N4H4_9BACT</name>
<dbReference type="Proteomes" id="UP001164653">
    <property type="component" value="Chromosome"/>
</dbReference>
<comment type="similarity">
    <text evidence="8">Belongs to the MobA family.</text>
</comment>
<dbReference type="SUPFAM" id="SSF53448">
    <property type="entry name" value="Nucleotide-diphospho-sugar transferases"/>
    <property type="match status" value="1"/>
</dbReference>
<feature type="binding site" evidence="8">
    <location>
        <position position="66"/>
    </location>
    <ligand>
        <name>GTP</name>
        <dbReference type="ChEBI" id="CHEBI:37565"/>
    </ligand>
</feature>
<feature type="binding site" evidence="8">
    <location>
        <position position="97"/>
    </location>
    <ligand>
        <name>Mg(2+)</name>
        <dbReference type="ChEBI" id="CHEBI:18420"/>
    </ligand>
</feature>